<evidence type="ECO:0000256" key="1">
    <source>
        <dbReference type="SAM" id="MobiDB-lite"/>
    </source>
</evidence>
<comment type="caution">
    <text evidence="2">The sequence shown here is derived from an EMBL/GenBank/DDBJ whole genome shotgun (WGS) entry which is preliminary data.</text>
</comment>
<dbReference type="InterPro" id="IPR005358">
    <property type="entry name" value="Puta_zinc/iron-chelating_dom"/>
</dbReference>
<protein>
    <submittedName>
        <fullName evidence="2">YkgJ family cysteine cluster protein</fullName>
    </submittedName>
</protein>
<evidence type="ECO:0000313" key="2">
    <source>
        <dbReference type="EMBL" id="HER42881.1"/>
    </source>
</evidence>
<organism evidence="2">
    <name type="scientific">Eiseniibacteriota bacterium</name>
    <dbReference type="NCBI Taxonomy" id="2212470"/>
    <lineage>
        <taxon>Bacteria</taxon>
        <taxon>Candidatus Eiseniibacteriota</taxon>
    </lineage>
</organism>
<dbReference type="Proteomes" id="UP000886069">
    <property type="component" value="Unassembled WGS sequence"/>
</dbReference>
<dbReference type="EMBL" id="DSEC01000022">
    <property type="protein sequence ID" value="HER42881.1"/>
    <property type="molecule type" value="Genomic_DNA"/>
</dbReference>
<name>A0A7V2ATB5_UNCEI</name>
<accession>A0A7V2ATB5</accession>
<dbReference type="Pfam" id="PF03692">
    <property type="entry name" value="CxxCxxCC"/>
    <property type="match status" value="1"/>
</dbReference>
<feature type="region of interest" description="Disordered" evidence="1">
    <location>
        <begin position="1"/>
        <end position="25"/>
    </location>
</feature>
<dbReference type="AlphaFoldDB" id="A0A7V2ATB5"/>
<feature type="compositionally biased region" description="Basic and acidic residues" evidence="1">
    <location>
        <begin position="16"/>
        <end position="25"/>
    </location>
</feature>
<sequence length="134" mass="16367">MFNKHSAKSGRKQAKRQKDEKREKNPCEKCIPAKCCMYFSIEIDEPEDEGDYDDLLWIIAHKDVEIYVNDDKWYLMVQTPCRFYDPVRGCLIYPRRPRICREHRLEECEFDEDYGFDLHFHSFEELDRYIRNNT</sequence>
<gene>
    <name evidence="2" type="ORF">ENO08_00280</name>
</gene>
<proteinExistence type="predicted"/>
<feature type="compositionally biased region" description="Basic residues" evidence="1">
    <location>
        <begin position="1"/>
        <end position="15"/>
    </location>
</feature>
<reference evidence="2" key="1">
    <citation type="journal article" date="2020" name="mSystems">
        <title>Genome- and Community-Level Interaction Insights into Carbon Utilization and Element Cycling Functions of Hydrothermarchaeota in Hydrothermal Sediment.</title>
        <authorList>
            <person name="Zhou Z."/>
            <person name="Liu Y."/>
            <person name="Xu W."/>
            <person name="Pan J."/>
            <person name="Luo Z.H."/>
            <person name="Li M."/>
        </authorList>
    </citation>
    <scope>NUCLEOTIDE SEQUENCE [LARGE SCALE GENOMIC DNA]</scope>
    <source>
        <strain evidence="2">SpSt-1233</strain>
    </source>
</reference>